<dbReference type="Proteomes" id="UP001530315">
    <property type="component" value="Unassembled WGS sequence"/>
</dbReference>
<dbReference type="EMBL" id="JALLAZ020001713">
    <property type="protein sequence ID" value="KAL3767101.1"/>
    <property type="molecule type" value="Genomic_DNA"/>
</dbReference>
<dbReference type="Pfam" id="PF11969">
    <property type="entry name" value="DcpS_C"/>
    <property type="match status" value="1"/>
</dbReference>
<dbReference type="PANTHER" id="PTHR12486">
    <property type="entry name" value="APRATAXIN-RELATED"/>
    <property type="match status" value="1"/>
</dbReference>
<feature type="domain" description="HIT" evidence="6">
    <location>
        <begin position="49"/>
        <end position="160"/>
    </location>
</feature>
<comment type="caution">
    <text evidence="7">The sequence shown here is derived from an EMBL/GenBank/DDBJ whole genome shotgun (WGS) entry which is preliminary data.</text>
</comment>
<feature type="short sequence motif" description="Histidine triad motif" evidence="4 5">
    <location>
        <begin position="144"/>
        <end position="148"/>
    </location>
</feature>
<evidence type="ECO:0000259" key="6">
    <source>
        <dbReference type="PROSITE" id="PS51084"/>
    </source>
</evidence>
<accession>A0ABD3MT21</accession>
<evidence type="ECO:0000256" key="5">
    <source>
        <dbReference type="PROSITE-ProRule" id="PRU00464"/>
    </source>
</evidence>
<dbReference type="PRINTS" id="PR00332">
    <property type="entry name" value="HISTRIAD"/>
</dbReference>
<name>A0ABD3MT21_9STRA</name>
<keyword evidence="8" id="KW-1185">Reference proteome</keyword>
<feature type="active site" description="Tele-AMP-histidine intermediate" evidence="3">
    <location>
        <position position="146"/>
    </location>
</feature>
<reference evidence="7 8" key="1">
    <citation type="submission" date="2024-10" db="EMBL/GenBank/DDBJ databases">
        <title>Updated reference genomes for cyclostephanoid diatoms.</title>
        <authorList>
            <person name="Roberts W.R."/>
            <person name="Alverson A.J."/>
        </authorList>
    </citation>
    <scope>NUCLEOTIDE SEQUENCE [LARGE SCALE GENOMIC DNA]</scope>
    <source>
        <strain evidence="7 8">AJA276-08</strain>
    </source>
</reference>
<gene>
    <name evidence="7" type="ORF">ACHAW5_010818</name>
</gene>
<keyword evidence="2" id="KW-0378">Hydrolase</keyword>
<evidence type="ECO:0000313" key="8">
    <source>
        <dbReference type="Proteomes" id="UP001530315"/>
    </source>
</evidence>
<evidence type="ECO:0000256" key="2">
    <source>
        <dbReference type="ARBA" id="ARBA00022801"/>
    </source>
</evidence>
<evidence type="ECO:0000256" key="4">
    <source>
        <dbReference type="PIRSR" id="PIRSR601310-3"/>
    </source>
</evidence>
<dbReference type="SUPFAM" id="SSF54197">
    <property type="entry name" value="HIT-like"/>
    <property type="match status" value="1"/>
</dbReference>
<sequence>MNMGGLSCFQSLFRNPYDNVPGLSPATCVYHEPPPGATVADYYSANPGVFGRILNGELPSRDYGETPELLAFGDRSPKAEFHALVIPKRYVPNVYSLAGDDDADLVRDMRRMALSLLENFQPRARATEDYVLCFHVPPFNSVDHLHLHVLAPASKMDWVHRYGKYNCGTMWCVSDLEVIDRLSRGMAAVPYAKMF</sequence>
<evidence type="ECO:0000313" key="7">
    <source>
        <dbReference type="EMBL" id="KAL3767101.1"/>
    </source>
</evidence>
<organism evidence="7 8">
    <name type="scientific">Stephanodiscus triporus</name>
    <dbReference type="NCBI Taxonomy" id="2934178"/>
    <lineage>
        <taxon>Eukaryota</taxon>
        <taxon>Sar</taxon>
        <taxon>Stramenopiles</taxon>
        <taxon>Ochrophyta</taxon>
        <taxon>Bacillariophyta</taxon>
        <taxon>Coscinodiscophyceae</taxon>
        <taxon>Thalassiosirophycidae</taxon>
        <taxon>Stephanodiscales</taxon>
        <taxon>Stephanodiscaceae</taxon>
        <taxon>Stephanodiscus</taxon>
    </lineage>
</organism>
<dbReference type="InterPro" id="IPR001310">
    <property type="entry name" value="Histidine_triad_HIT"/>
</dbReference>
<evidence type="ECO:0000256" key="3">
    <source>
        <dbReference type="PIRSR" id="PIRSR601310-1"/>
    </source>
</evidence>
<dbReference type="AlphaFoldDB" id="A0ABD3MT21"/>
<dbReference type="InterPro" id="IPR036265">
    <property type="entry name" value="HIT-like_sf"/>
</dbReference>
<dbReference type="GO" id="GO:0000166">
    <property type="term" value="F:nucleotide binding"/>
    <property type="evidence" value="ECO:0007669"/>
    <property type="project" value="UniProtKB-KW"/>
</dbReference>
<protein>
    <recommendedName>
        <fullName evidence="6">HIT domain-containing protein</fullName>
    </recommendedName>
</protein>
<evidence type="ECO:0000256" key="1">
    <source>
        <dbReference type="ARBA" id="ARBA00022741"/>
    </source>
</evidence>
<dbReference type="Gene3D" id="3.30.428.10">
    <property type="entry name" value="HIT-like"/>
    <property type="match status" value="1"/>
</dbReference>
<dbReference type="PANTHER" id="PTHR12486:SF5">
    <property type="entry name" value="ADENOSINE 5'-MONOPHOSPHORAMIDASE HINT3"/>
    <property type="match status" value="1"/>
</dbReference>
<keyword evidence="1" id="KW-0547">Nucleotide-binding</keyword>
<proteinExistence type="predicted"/>
<dbReference type="PROSITE" id="PS51084">
    <property type="entry name" value="HIT_2"/>
    <property type="match status" value="1"/>
</dbReference>
<dbReference type="InterPro" id="IPR011146">
    <property type="entry name" value="HIT-like"/>
</dbReference>
<dbReference type="GO" id="GO:0016787">
    <property type="term" value="F:hydrolase activity"/>
    <property type="evidence" value="ECO:0007669"/>
    <property type="project" value="UniProtKB-KW"/>
</dbReference>